<gene>
    <name evidence="2" type="ORF">SAMN05421773_102506</name>
</gene>
<dbReference type="Proteomes" id="UP000199207">
    <property type="component" value="Unassembled WGS sequence"/>
</dbReference>
<feature type="compositionally biased region" description="Low complexity" evidence="1">
    <location>
        <begin position="140"/>
        <end position="151"/>
    </location>
</feature>
<dbReference type="OrthoDB" id="3872827at2"/>
<dbReference type="STRING" id="910347.SAMN05421773_102506"/>
<protein>
    <submittedName>
        <fullName evidence="2">Uncharacterized protein</fullName>
    </submittedName>
</protein>
<keyword evidence="3" id="KW-1185">Reference proteome</keyword>
<evidence type="ECO:0000313" key="3">
    <source>
        <dbReference type="Proteomes" id="UP000199207"/>
    </source>
</evidence>
<name>A0A1I1HTK5_9ACTN</name>
<proteinExistence type="predicted"/>
<sequence>MAFTDEIRKTITSSTPFYAVAGATDLAAEKLRDLPGRLTKLREEAPGKLHSFREEELPRLREQAQHLAGQGVDAAKEYAVKARETYDELAARGRTAVVEWRGQDKPGAGPDGAGTPEVTVERMDTAAVTDAKNEAEDEAGAAGDRPAAGQS</sequence>
<evidence type="ECO:0000313" key="2">
    <source>
        <dbReference type="EMBL" id="SFC26912.1"/>
    </source>
</evidence>
<evidence type="ECO:0000256" key="1">
    <source>
        <dbReference type="SAM" id="MobiDB-lite"/>
    </source>
</evidence>
<dbReference type="EMBL" id="FOLM01000002">
    <property type="protein sequence ID" value="SFC26912.1"/>
    <property type="molecule type" value="Genomic_DNA"/>
</dbReference>
<reference evidence="2 3" key="1">
    <citation type="submission" date="2016-10" db="EMBL/GenBank/DDBJ databases">
        <authorList>
            <person name="de Groot N.N."/>
        </authorList>
    </citation>
    <scope>NUCLEOTIDE SEQUENCE [LARGE SCALE GENOMIC DNA]</scope>
    <source>
        <strain evidence="2 3">CGMCC 4.5739</strain>
    </source>
</reference>
<dbReference type="RefSeq" id="WP_093837770.1">
    <property type="nucleotide sequence ID" value="NZ_FOLM01000002.1"/>
</dbReference>
<feature type="region of interest" description="Disordered" evidence="1">
    <location>
        <begin position="124"/>
        <end position="151"/>
    </location>
</feature>
<dbReference type="AlphaFoldDB" id="A0A1I1HTK5"/>
<accession>A0A1I1HTK5</accession>
<organism evidence="2 3">
    <name type="scientific">Streptomyces aidingensis</name>
    <dbReference type="NCBI Taxonomy" id="910347"/>
    <lineage>
        <taxon>Bacteria</taxon>
        <taxon>Bacillati</taxon>
        <taxon>Actinomycetota</taxon>
        <taxon>Actinomycetes</taxon>
        <taxon>Kitasatosporales</taxon>
        <taxon>Streptomycetaceae</taxon>
        <taxon>Streptomyces</taxon>
    </lineage>
</organism>